<organism evidence="5 6">
    <name type="scientific">Hymenobacter arizonensis</name>
    <name type="common">Siccationidurans arizonensis</name>
    <dbReference type="NCBI Taxonomy" id="1227077"/>
    <lineage>
        <taxon>Bacteria</taxon>
        <taxon>Pseudomonadati</taxon>
        <taxon>Bacteroidota</taxon>
        <taxon>Cytophagia</taxon>
        <taxon>Cytophagales</taxon>
        <taxon>Hymenobacteraceae</taxon>
        <taxon>Hymenobacter</taxon>
    </lineage>
</organism>
<dbReference type="STRING" id="1227077.SAMN04515668_0189"/>
<dbReference type="InterPro" id="IPR045569">
    <property type="entry name" value="Metalloprtase-TldD/E_C"/>
</dbReference>
<evidence type="ECO:0000313" key="5">
    <source>
        <dbReference type="EMBL" id="SFP74099.1"/>
    </source>
</evidence>
<feature type="domain" description="Metalloprotease TldD/E central" evidence="4">
    <location>
        <begin position="141"/>
        <end position="214"/>
    </location>
</feature>
<evidence type="ECO:0000256" key="1">
    <source>
        <dbReference type="ARBA" id="ARBA00005836"/>
    </source>
</evidence>
<dbReference type="InterPro" id="IPR002510">
    <property type="entry name" value="Metalloprtase-TldD/E_N"/>
</dbReference>
<dbReference type="GO" id="GO:0008237">
    <property type="term" value="F:metallopeptidase activity"/>
    <property type="evidence" value="ECO:0007669"/>
    <property type="project" value="InterPro"/>
</dbReference>
<dbReference type="PANTHER" id="PTHR43666:SF1">
    <property type="entry name" value="CONSERVED PROTEIN"/>
    <property type="match status" value="1"/>
</dbReference>
<dbReference type="InterPro" id="IPR035068">
    <property type="entry name" value="TldD/PmbA_N"/>
</dbReference>
<dbReference type="Pfam" id="PF01523">
    <property type="entry name" value="PmbA_TldD_1st"/>
    <property type="match status" value="1"/>
</dbReference>
<name>A0A1I5STN0_HYMAR</name>
<dbReference type="Gene3D" id="3.30.2290.10">
    <property type="entry name" value="PmbA/TldD superfamily"/>
    <property type="match status" value="1"/>
</dbReference>
<evidence type="ECO:0000313" key="6">
    <source>
        <dbReference type="Proteomes" id="UP000199029"/>
    </source>
</evidence>
<gene>
    <name evidence="5" type="ORF">SAMN04515668_0189</name>
</gene>
<comment type="similarity">
    <text evidence="1">Belongs to the peptidase U62 family.</text>
</comment>
<dbReference type="EMBL" id="FOXS01000001">
    <property type="protein sequence ID" value="SFP74099.1"/>
    <property type="molecule type" value="Genomic_DNA"/>
</dbReference>
<protein>
    <submittedName>
        <fullName evidence="5">Predicted Zn-dependent protease or its inactivated homolog</fullName>
    </submittedName>
</protein>
<dbReference type="PANTHER" id="PTHR43666">
    <property type="entry name" value="TLDD PROTEIN"/>
    <property type="match status" value="1"/>
</dbReference>
<sequence length="444" mass="48188">MPILSKDDAQTILKKVLSFSTADECEVSLNGQIGGNVRSARNTISTAGATDNVSLAVESRFGKRSGVATCNEFDEATLRRCVQRAEEIAKLAPESPEYMPLLGAQQYQDNSKAFAAATAAIDPDFRARQMGASTALCDQKKVSSAGFLVDSAGFLAKRNSKGLEAYQQFTNLEFSVTVRTPDGTGSGYAAADYTDASKFDAARLTRVAAEKASSSMKARAIEPGKYTVILEPNALVSNVDTSLMAALMGSFDARNADEGRSFLSKKGGGNRKGEKLFDERVTIYSDPTNAEIPSLMFSGDGRPQKRVTWIEKGVVKNLYSSRYWAQKAAIPDLPRPGGWIMEGGTQSTADLIKGTAKGILVTRLWYIRPVDPQTLLYTGLTRDGTYYIENGQIKFPVKNFRFNESPIIMLNNLEAIGKPVRLGGNLVPPLKIRDFTFTSLSDAV</sequence>
<feature type="domain" description="Metalloprotease TldD/E C-terminal" evidence="3">
    <location>
        <begin position="223"/>
        <end position="438"/>
    </location>
</feature>
<dbReference type="GO" id="GO:0006508">
    <property type="term" value="P:proteolysis"/>
    <property type="evidence" value="ECO:0007669"/>
    <property type="project" value="UniProtKB-KW"/>
</dbReference>
<dbReference type="OrthoDB" id="9763230at2"/>
<dbReference type="InterPro" id="IPR036059">
    <property type="entry name" value="TldD/PmbA_sf"/>
</dbReference>
<reference evidence="6" key="1">
    <citation type="submission" date="2016-10" db="EMBL/GenBank/DDBJ databases">
        <authorList>
            <person name="Varghese N."/>
            <person name="Submissions S."/>
        </authorList>
    </citation>
    <scope>NUCLEOTIDE SEQUENCE [LARGE SCALE GENOMIC DNA]</scope>
    <source>
        <strain evidence="6">OR362-8,ATCC BAA-1266,JCM 13504</strain>
    </source>
</reference>
<dbReference type="Pfam" id="PF19290">
    <property type="entry name" value="PmbA_TldD_2nd"/>
    <property type="match status" value="1"/>
</dbReference>
<evidence type="ECO:0000259" key="2">
    <source>
        <dbReference type="Pfam" id="PF01523"/>
    </source>
</evidence>
<evidence type="ECO:0000259" key="3">
    <source>
        <dbReference type="Pfam" id="PF19289"/>
    </source>
</evidence>
<proteinExistence type="inferred from homology"/>
<dbReference type="AlphaFoldDB" id="A0A1I5STN0"/>
<keyword evidence="5" id="KW-0378">Hydrolase</keyword>
<keyword evidence="5" id="KW-0645">Protease</keyword>
<accession>A0A1I5STN0</accession>
<dbReference type="RefSeq" id="WP_092668130.1">
    <property type="nucleotide sequence ID" value="NZ_FOXS01000001.1"/>
</dbReference>
<evidence type="ECO:0000259" key="4">
    <source>
        <dbReference type="Pfam" id="PF19290"/>
    </source>
</evidence>
<dbReference type="InterPro" id="IPR045570">
    <property type="entry name" value="Metalloprtase-TldD/E_cen_dom"/>
</dbReference>
<dbReference type="SUPFAM" id="SSF111283">
    <property type="entry name" value="Putative modulator of DNA gyrase, PmbA/TldD"/>
    <property type="match status" value="1"/>
</dbReference>
<feature type="domain" description="Metalloprotease TldD/E N-terminal" evidence="2">
    <location>
        <begin position="25"/>
        <end position="89"/>
    </location>
</feature>
<dbReference type="Pfam" id="PF19289">
    <property type="entry name" value="PmbA_TldD_3rd"/>
    <property type="match status" value="1"/>
</dbReference>
<dbReference type="Proteomes" id="UP000199029">
    <property type="component" value="Unassembled WGS sequence"/>
</dbReference>
<keyword evidence="6" id="KW-1185">Reference proteome</keyword>